<dbReference type="PANTHER" id="PTHR37574:SF1">
    <property type="entry name" value="LIPASE B"/>
    <property type="match status" value="1"/>
</dbReference>
<dbReference type="PANTHER" id="PTHR37574">
    <property type="entry name" value="LIPASE B"/>
    <property type="match status" value="1"/>
</dbReference>
<feature type="chain" id="PRO_5023046214" description="Cutinase family protein" evidence="2">
    <location>
        <begin position="24"/>
        <end position="644"/>
    </location>
</feature>
<dbReference type="InterPro" id="IPR029058">
    <property type="entry name" value="AB_hydrolase_fold"/>
</dbReference>
<dbReference type="KEGG" id="bsol:FSW04_12685"/>
<evidence type="ECO:0000313" key="3">
    <source>
        <dbReference type="EMBL" id="QEC48338.1"/>
    </source>
</evidence>
<feature type="region of interest" description="Disordered" evidence="1">
    <location>
        <begin position="312"/>
        <end position="355"/>
    </location>
</feature>
<keyword evidence="4" id="KW-1185">Reference proteome</keyword>
<dbReference type="Proteomes" id="UP000321805">
    <property type="component" value="Chromosome"/>
</dbReference>
<accession>A0A5B8U675</accession>
<protein>
    <recommendedName>
        <fullName evidence="5">Cutinase family protein</fullName>
    </recommendedName>
</protein>
<evidence type="ECO:0000313" key="4">
    <source>
        <dbReference type="Proteomes" id="UP000321805"/>
    </source>
</evidence>
<dbReference type="AlphaFoldDB" id="A0A5B8U675"/>
<dbReference type="InterPro" id="IPR053228">
    <property type="entry name" value="Stereospecific_Lipase"/>
</dbReference>
<dbReference type="Gene3D" id="3.40.50.1820">
    <property type="entry name" value="alpha/beta hydrolase"/>
    <property type="match status" value="2"/>
</dbReference>
<evidence type="ECO:0000256" key="2">
    <source>
        <dbReference type="SAM" id="SignalP"/>
    </source>
</evidence>
<feature type="signal peptide" evidence="2">
    <location>
        <begin position="1"/>
        <end position="23"/>
    </location>
</feature>
<evidence type="ECO:0000256" key="1">
    <source>
        <dbReference type="SAM" id="MobiDB-lite"/>
    </source>
</evidence>
<feature type="compositionally biased region" description="Low complexity" evidence="1">
    <location>
        <begin position="337"/>
        <end position="349"/>
    </location>
</feature>
<keyword evidence="2" id="KW-0732">Signal</keyword>
<organism evidence="3 4">
    <name type="scientific">Baekduia soli</name>
    <dbReference type="NCBI Taxonomy" id="496014"/>
    <lineage>
        <taxon>Bacteria</taxon>
        <taxon>Bacillati</taxon>
        <taxon>Actinomycetota</taxon>
        <taxon>Thermoleophilia</taxon>
        <taxon>Solirubrobacterales</taxon>
        <taxon>Baekduiaceae</taxon>
        <taxon>Baekduia</taxon>
    </lineage>
</organism>
<dbReference type="SUPFAM" id="SSF53474">
    <property type="entry name" value="alpha/beta-Hydrolases"/>
    <property type="match status" value="2"/>
</dbReference>
<name>A0A5B8U675_9ACTN</name>
<evidence type="ECO:0008006" key="5">
    <source>
        <dbReference type="Google" id="ProtNLM"/>
    </source>
</evidence>
<sequence length="644" mass="66270">MIRAAAVALTVAGVLAVPAAAPAAEPALTVTPARLHAALQCWGRIGPHAPAPIVFAPGTGSDGSQVHTLGGPAFARIGHPYCAVTFPQHATADLQVSVQYLVAAIRTTARRAGRPVAVAGVSQGGLLARMALTVWPSLRARVSDVVSVSGTQHGAPASPSCATQGCPPAFWQQAQGSNLLRALNNGRDETPGRDTAWTTVRSATDEIVRPQTGAHPTSALRGASNILIQSVCPGRQVSHLATTVDSVTLAVLRDAVRHAGPARASRLPRTVCSHPYGDGLDPTRTARFLALAPAVVGQSEAGVPTVTAEPPVRAWLGRPRSPKPSAVPSRPVSAQSGTPVAAAPGTTPAPATPAPAPIPAPAPVWTVPVPPGVASFTDTYRDFDVYTDEAQQACSETEGVYGAEPAAAGRYPVLVYVHGSAADWEGNLEGQAVAAAAAAQGFVVAAFTYDSTATGLWPPFMDGHARCMFDAAQPGNGLAKVCARAKADCSRGVLVSGFSQGGVIAALARNHSAMVRAAWLIGVNTPIEAATLAAPSGTRALPDDRVRITIGRADVDTLDALNQLTGQSCAASPCLRADGSGYDVVEHSQVADGFADHCFWESSTPSWPYWSCASPPTFDPGFASPSTLPWSLATNLTWLRGKLG</sequence>
<dbReference type="RefSeq" id="WP_146919763.1">
    <property type="nucleotide sequence ID" value="NZ_CP042430.1"/>
</dbReference>
<reference evidence="3 4" key="1">
    <citation type="journal article" date="2018" name="J. Microbiol.">
        <title>Baekduia soli gen. nov., sp. nov., a novel bacterium isolated from the soil of Baekdu Mountain and proposal of a novel family name, Baekduiaceae fam. nov.</title>
        <authorList>
            <person name="An D.S."/>
            <person name="Siddiqi M.Z."/>
            <person name="Kim K.H."/>
            <person name="Yu H.S."/>
            <person name="Im W.T."/>
        </authorList>
    </citation>
    <scope>NUCLEOTIDE SEQUENCE [LARGE SCALE GENOMIC DNA]</scope>
    <source>
        <strain evidence="3 4">BR7-21</strain>
    </source>
</reference>
<dbReference type="EMBL" id="CP042430">
    <property type="protein sequence ID" value="QEC48338.1"/>
    <property type="molecule type" value="Genomic_DNA"/>
</dbReference>
<dbReference type="OrthoDB" id="8871309at2"/>
<proteinExistence type="predicted"/>
<gene>
    <name evidence="3" type="ORF">FSW04_12685</name>
</gene>